<gene>
    <name evidence="10" type="ORF">L798_11418</name>
</gene>
<dbReference type="PRINTS" id="PR00173">
    <property type="entry name" value="EDTRNSPORT"/>
</dbReference>
<feature type="transmembrane region" description="Helical" evidence="9">
    <location>
        <begin position="21"/>
        <end position="43"/>
    </location>
</feature>
<accession>A0A067QVS6</accession>
<feature type="non-terminal residue" evidence="10">
    <location>
        <position position="496"/>
    </location>
</feature>
<evidence type="ECO:0000256" key="9">
    <source>
        <dbReference type="RuleBase" id="RU361216"/>
    </source>
</evidence>
<keyword evidence="7 9" id="KW-0472">Membrane</keyword>
<dbReference type="STRING" id="136037.A0A067QVS6"/>
<dbReference type="FunCoup" id="A0A067QVS6">
    <property type="interactions" value="93"/>
</dbReference>
<evidence type="ECO:0000256" key="3">
    <source>
        <dbReference type="ARBA" id="ARBA00022448"/>
    </source>
</evidence>
<feature type="transmembrane region" description="Helical" evidence="9">
    <location>
        <begin position="99"/>
        <end position="121"/>
    </location>
</feature>
<evidence type="ECO:0000256" key="4">
    <source>
        <dbReference type="ARBA" id="ARBA00022692"/>
    </source>
</evidence>
<keyword evidence="8" id="KW-0325">Glycoprotein</keyword>
<evidence type="ECO:0000313" key="10">
    <source>
        <dbReference type="EMBL" id="KDR14328.1"/>
    </source>
</evidence>
<keyword evidence="3 9" id="KW-0813">Transport</keyword>
<evidence type="ECO:0000256" key="1">
    <source>
        <dbReference type="ARBA" id="ARBA00004141"/>
    </source>
</evidence>
<dbReference type="eggNOG" id="KOG3787">
    <property type="taxonomic scope" value="Eukaryota"/>
</dbReference>
<sequence length="496" mass="54174">RNRKAMAKTVGQRVKSFLRGNLLTFLTVIGVFGGVILGVILRNSRDGEWTQREIMYVSYFGDIFLQMLKSLILPLIVASIITAIGGLDLSLSGKIGIRAIAYYLSTTVSAVVLGMILVSTIHPGEGNASEIHKSGTSRNVTTVDTLLDLVRNMFPPNLIQACIAQMAYGTQRFITELTKALHRTLSWANKIQFPSTPISHRSRFRLSSHLRLGLPRAKNLTLLDWKISSHFVTGTNILGLVVFATVFGITLAKMGEKGKPLLIFFETLGAAMLMITYWVIWISPIGIFFLVAAKMIEMESFEVIVGQMGMYFTTVLVGLFIHGFIVLPLYYSACTRKMPFRFIINMSQALFTAFGTGSSNATLPISMNCLEEKNEIDSRVARFVMPIGATINMDGTALYEAVAAVFISQVRNMTLSLGQLLAISVTATAASIGAAGIPQAGLVTMVMVLDTVGLPPEDVTLIITVDWLLDRFRTMVNVLGDSLGAGIVDHLSKSEL</sequence>
<dbReference type="Gene3D" id="1.10.3860.10">
    <property type="entry name" value="Sodium:dicarboxylate symporter"/>
    <property type="match status" value="1"/>
</dbReference>
<keyword evidence="11" id="KW-1185">Reference proteome</keyword>
<dbReference type="PANTHER" id="PTHR11958:SF63">
    <property type="entry name" value="AMINO ACID TRANSPORTER"/>
    <property type="match status" value="1"/>
</dbReference>
<evidence type="ECO:0000256" key="8">
    <source>
        <dbReference type="ARBA" id="ARBA00023180"/>
    </source>
</evidence>
<dbReference type="PROSITE" id="PS00714">
    <property type="entry name" value="NA_DICARBOXYL_SYMP_2"/>
    <property type="match status" value="1"/>
</dbReference>
<evidence type="ECO:0000313" key="11">
    <source>
        <dbReference type="Proteomes" id="UP000027135"/>
    </source>
</evidence>
<dbReference type="EMBL" id="KK852888">
    <property type="protein sequence ID" value="KDR14328.1"/>
    <property type="molecule type" value="Genomic_DNA"/>
</dbReference>
<name>A0A067QVS6_ZOONE</name>
<feature type="transmembrane region" description="Helical" evidence="9">
    <location>
        <begin position="310"/>
        <end position="331"/>
    </location>
</feature>
<dbReference type="InterPro" id="IPR050746">
    <property type="entry name" value="DAACS"/>
</dbReference>
<organism evidence="10 11">
    <name type="scientific">Zootermopsis nevadensis</name>
    <name type="common">Dampwood termite</name>
    <dbReference type="NCBI Taxonomy" id="136037"/>
    <lineage>
        <taxon>Eukaryota</taxon>
        <taxon>Metazoa</taxon>
        <taxon>Ecdysozoa</taxon>
        <taxon>Arthropoda</taxon>
        <taxon>Hexapoda</taxon>
        <taxon>Insecta</taxon>
        <taxon>Pterygota</taxon>
        <taxon>Neoptera</taxon>
        <taxon>Polyneoptera</taxon>
        <taxon>Dictyoptera</taxon>
        <taxon>Blattodea</taxon>
        <taxon>Blattoidea</taxon>
        <taxon>Termitoidae</taxon>
        <taxon>Termopsidae</taxon>
        <taxon>Zootermopsis</taxon>
    </lineage>
</organism>
<dbReference type="InterPro" id="IPR036458">
    <property type="entry name" value="Na:dicarbo_symporter_sf"/>
</dbReference>
<dbReference type="OMA" id="DRINDMF"/>
<keyword evidence="4 9" id="KW-0812">Transmembrane</keyword>
<dbReference type="GO" id="GO:0015175">
    <property type="term" value="F:neutral L-amino acid transmembrane transporter activity"/>
    <property type="evidence" value="ECO:0007669"/>
    <property type="project" value="TreeGrafter"/>
</dbReference>
<evidence type="ECO:0000256" key="7">
    <source>
        <dbReference type="ARBA" id="ARBA00023136"/>
    </source>
</evidence>
<dbReference type="GO" id="GO:0005886">
    <property type="term" value="C:plasma membrane"/>
    <property type="evidence" value="ECO:0007669"/>
    <property type="project" value="TreeGrafter"/>
</dbReference>
<dbReference type="GO" id="GO:0005313">
    <property type="term" value="F:L-glutamate transmembrane transporter activity"/>
    <property type="evidence" value="ECO:0007669"/>
    <property type="project" value="TreeGrafter"/>
</dbReference>
<feature type="transmembrane region" description="Helical" evidence="9">
    <location>
        <begin position="227"/>
        <end position="249"/>
    </location>
</feature>
<reference evidence="10 11" key="1">
    <citation type="journal article" date="2014" name="Nat. Commun.">
        <title>Molecular traces of alternative social organization in a termite genome.</title>
        <authorList>
            <person name="Terrapon N."/>
            <person name="Li C."/>
            <person name="Robertson H.M."/>
            <person name="Ji L."/>
            <person name="Meng X."/>
            <person name="Booth W."/>
            <person name="Chen Z."/>
            <person name="Childers C.P."/>
            <person name="Glastad K.M."/>
            <person name="Gokhale K."/>
            <person name="Gowin J."/>
            <person name="Gronenberg W."/>
            <person name="Hermansen R.A."/>
            <person name="Hu H."/>
            <person name="Hunt B.G."/>
            <person name="Huylmans A.K."/>
            <person name="Khalil S.M."/>
            <person name="Mitchell R.D."/>
            <person name="Munoz-Torres M.C."/>
            <person name="Mustard J.A."/>
            <person name="Pan H."/>
            <person name="Reese J.T."/>
            <person name="Scharf M.E."/>
            <person name="Sun F."/>
            <person name="Vogel H."/>
            <person name="Xiao J."/>
            <person name="Yang W."/>
            <person name="Yang Z."/>
            <person name="Yang Z."/>
            <person name="Zhou J."/>
            <person name="Zhu J."/>
            <person name="Brent C.S."/>
            <person name="Elsik C.G."/>
            <person name="Goodisman M.A."/>
            <person name="Liberles D.A."/>
            <person name="Roe R.M."/>
            <person name="Vargo E.L."/>
            <person name="Vilcinskas A."/>
            <person name="Wang J."/>
            <person name="Bornberg-Bauer E."/>
            <person name="Korb J."/>
            <person name="Zhang G."/>
            <person name="Liebig J."/>
        </authorList>
    </citation>
    <scope>NUCLEOTIDE SEQUENCE [LARGE SCALE GENOMIC DNA]</scope>
    <source>
        <tissue evidence="10">Whole organism</tissue>
    </source>
</reference>
<feature type="non-terminal residue" evidence="10">
    <location>
        <position position="1"/>
    </location>
</feature>
<evidence type="ECO:0000256" key="6">
    <source>
        <dbReference type="ARBA" id="ARBA00022989"/>
    </source>
</evidence>
<feature type="transmembrane region" description="Helical" evidence="9">
    <location>
        <begin position="63"/>
        <end position="87"/>
    </location>
</feature>
<evidence type="ECO:0000256" key="5">
    <source>
        <dbReference type="ARBA" id="ARBA00022847"/>
    </source>
</evidence>
<keyword evidence="6 9" id="KW-1133">Transmembrane helix</keyword>
<dbReference type="Pfam" id="PF00375">
    <property type="entry name" value="SDF"/>
    <property type="match status" value="1"/>
</dbReference>
<dbReference type="InterPro" id="IPR018107">
    <property type="entry name" value="Na-dicarboxylate_symporter_CS"/>
</dbReference>
<keyword evidence="5 9" id="KW-0769">Symport</keyword>
<dbReference type="AlphaFoldDB" id="A0A067QVS6"/>
<comment type="similarity">
    <text evidence="2 9">Belongs to the dicarboxylate/amino acid:cation symporter (DAACS) (TC 2.A.23) family.</text>
</comment>
<dbReference type="InterPro" id="IPR001991">
    <property type="entry name" value="Na-dicarboxylate_symporter"/>
</dbReference>
<proteinExistence type="inferred from homology"/>
<dbReference type="PANTHER" id="PTHR11958">
    <property type="entry name" value="SODIUM/DICARBOXYLATE SYMPORTER-RELATED"/>
    <property type="match status" value="1"/>
</dbReference>
<dbReference type="Proteomes" id="UP000027135">
    <property type="component" value="Unassembled WGS sequence"/>
</dbReference>
<feature type="transmembrane region" description="Helical" evidence="9">
    <location>
        <begin position="261"/>
        <end position="290"/>
    </location>
</feature>
<dbReference type="InParanoid" id="A0A067QVS6"/>
<evidence type="ECO:0000256" key="2">
    <source>
        <dbReference type="ARBA" id="ARBA00006148"/>
    </source>
</evidence>
<dbReference type="SUPFAM" id="SSF118215">
    <property type="entry name" value="Proton glutamate symport protein"/>
    <property type="match status" value="1"/>
</dbReference>
<dbReference type="GO" id="GO:0015501">
    <property type="term" value="F:glutamate:sodium symporter activity"/>
    <property type="evidence" value="ECO:0007669"/>
    <property type="project" value="TreeGrafter"/>
</dbReference>
<protein>
    <recommendedName>
        <fullName evidence="9">Amino acid transporter</fullName>
    </recommendedName>
</protein>
<comment type="subcellular location">
    <subcellularLocation>
        <location evidence="1 9">Membrane</location>
        <topology evidence="1 9">Multi-pass membrane protein</topology>
    </subcellularLocation>
</comment>